<comment type="caution">
    <text evidence="2">The sequence shown here is derived from an EMBL/GenBank/DDBJ whole genome shotgun (WGS) entry which is preliminary data.</text>
</comment>
<dbReference type="PROSITE" id="PS50878">
    <property type="entry name" value="RT_POL"/>
    <property type="match status" value="1"/>
</dbReference>
<evidence type="ECO:0000313" key="2">
    <source>
        <dbReference type="EMBL" id="KAJ4434340.1"/>
    </source>
</evidence>
<organism evidence="2 3">
    <name type="scientific">Periplaneta americana</name>
    <name type="common">American cockroach</name>
    <name type="synonym">Blatta americana</name>
    <dbReference type="NCBI Taxonomy" id="6978"/>
    <lineage>
        <taxon>Eukaryota</taxon>
        <taxon>Metazoa</taxon>
        <taxon>Ecdysozoa</taxon>
        <taxon>Arthropoda</taxon>
        <taxon>Hexapoda</taxon>
        <taxon>Insecta</taxon>
        <taxon>Pterygota</taxon>
        <taxon>Neoptera</taxon>
        <taxon>Polyneoptera</taxon>
        <taxon>Dictyoptera</taxon>
        <taxon>Blattodea</taxon>
        <taxon>Blattoidea</taxon>
        <taxon>Blattidae</taxon>
        <taxon>Blattinae</taxon>
        <taxon>Periplaneta</taxon>
    </lineage>
</organism>
<reference evidence="2 3" key="1">
    <citation type="journal article" date="2022" name="Allergy">
        <title>Genome assembly and annotation of Periplaneta americana reveal a comprehensive cockroach allergen profile.</title>
        <authorList>
            <person name="Wang L."/>
            <person name="Xiong Q."/>
            <person name="Saelim N."/>
            <person name="Wang L."/>
            <person name="Nong W."/>
            <person name="Wan A.T."/>
            <person name="Shi M."/>
            <person name="Liu X."/>
            <person name="Cao Q."/>
            <person name="Hui J.H.L."/>
            <person name="Sookrung N."/>
            <person name="Leung T.F."/>
            <person name="Tungtrongchitr A."/>
            <person name="Tsui S.K.W."/>
        </authorList>
    </citation>
    <scope>NUCLEOTIDE SEQUENCE [LARGE SCALE GENOMIC DNA]</scope>
    <source>
        <strain evidence="2">PWHHKU_190912</strain>
    </source>
</reference>
<dbReference type="InterPro" id="IPR043502">
    <property type="entry name" value="DNA/RNA_pol_sf"/>
</dbReference>
<dbReference type="Pfam" id="PF00078">
    <property type="entry name" value="RVT_1"/>
    <property type="match status" value="1"/>
</dbReference>
<accession>A0ABQ8SLJ9</accession>
<name>A0ABQ8SLJ9_PERAM</name>
<dbReference type="EMBL" id="JAJSOF020000025">
    <property type="protein sequence ID" value="KAJ4434340.1"/>
    <property type="molecule type" value="Genomic_DNA"/>
</dbReference>
<dbReference type="SUPFAM" id="SSF56672">
    <property type="entry name" value="DNA/RNA polymerases"/>
    <property type="match status" value="1"/>
</dbReference>
<dbReference type="PANTHER" id="PTHR19446">
    <property type="entry name" value="REVERSE TRANSCRIPTASES"/>
    <property type="match status" value="1"/>
</dbReference>
<gene>
    <name evidence="2" type="ORF">ANN_22899</name>
</gene>
<sequence>MKIKPDKHWTTENSYGVTGVAQSAEALACRSEVALESEFDSRLGWLPRWGFFEVFLNRKANVSSVGTAVTYNDSGPGFESLWWWSGGHGITSLYKAHLGQKAWVDITARLEKPTYYELFPTDSISLNLLNVCWKYGYSPEEWQEAIIIPIFKKGDRRDCGNYRGISLLNTGYKIYSKIITNRLAVITENILLEEQHGFRKNRSCIDCVFSISQMIEKNREYNIPTYIAFIDYNKAFDTVNRQKLWEVLRSKGIPDHLIRVIQGLYSNTKIRIKLKNGISEESKEITRGVRQGCSLSPVLFNLYIDDVTRRWLLHMETIFNRTNTPLNTILFADDQAIFTTTEDDLQRALFKLNCIAKEYDLQISTKRLK</sequence>
<dbReference type="CDD" id="cd01650">
    <property type="entry name" value="RT_nLTR_like"/>
    <property type="match status" value="1"/>
</dbReference>
<evidence type="ECO:0000259" key="1">
    <source>
        <dbReference type="PROSITE" id="PS50878"/>
    </source>
</evidence>
<dbReference type="InterPro" id="IPR000477">
    <property type="entry name" value="RT_dom"/>
</dbReference>
<dbReference type="Proteomes" id="UP001148838">
    <property type="component" value="Unassembled WGS sequence"/>
</dbReference>
<proteinExistence type="predicted"/>
<evidence type="ECO:0000313" key="3">
    <source>
        <dbReference type="Proteomes" id="UP001148838"/>
    </source>
</evidence>
<keyword evidence="3" id="KW-1185">Reference proteome</keyword>
<feature type="domain" description="Reverse transcriptase" evidence="1">
    <location>
        <begin position="131"/>
        <end position="369"/>
    </location>
</feature>
<protein>
    <recommendedName>
        <fullName evidence="1">Reverse transcriptase domain-containing protein</fullName>
    </recommendedName>
</protein>